<dbReference type="EMBL" id="JAAZON010000296">
    <property type="protein sequence ID" value="NMC62854.1"/>
    <property type="molecule type" value="Genomic_DNA"/>
</dbReference>
<feature type="signal peptide" evidence="1">
    <location>
        <begin position="1"/>
        <end position="20"/>
    </location>
</feature>
<dbReference type="Proteomes" id="UP000524246">
    <property type="component" value="Unassembled WGS sequence"/>
</dbReference>
<keyword evidence="1" id="KW-0732">Signal</keyword>
<organism evidence="2 3">
    <name type="scientific">SAR324 cluster bacterium</name>
    <dbReference type="NCBI Taxonomy" id="2024889"/>
    <lineage>
        <taxon>Bacteria</taxon>
        <taxon>Deltaproteobacteria</taxon>
        <taxon>SAR324 cluster</taxon>
    </lineage>
</organism>
<sequence>MKIRKFILFLIPLICGCAMMQMKVPQELFEKTSVYEVNGRNDLSWSEKYNFGPFSVEDFHRSGTETTRLGIDSWNISESTYSFEFVLTGPKGRWQGKCSFDMNRQHLSFDDVFKGSLSVELDARTLFVCKLDGSGEQEKWILKMNQESDSSALQGMLVGEGRYIKVQGTSEIEGSAIPLSTASGYFFMEQGKFLGAVDVVNNGRVFLPHGLDENVLAAASTALLYYKAKYPH</sequence>
<evidence type="ECO:0000313" key="3">
    <source>
        <dbReference type="Proteomes" id="UP000524246"/>
    </source>
</evidence>
<feature type="chain" id="PRO_5031152659" description="Lipoprotein" evidence="1">
    <location>
        <begin position="21"/>
        <end position="232"/>
    </location>
</feature>
<dbReference type="PROSITE" id="PS51257">
    <property type="entry name" value="PROKAR_LIPOPROTEIN"/>
    <property type="match status" value="1"/>
</dbReference>
<name>A0A7X9FRB6_9DELT</name>
<reference evidence="2 3" key="1">
    <citation type="journal article" date="2020" name="Biotechnol. Biofuels">
        <title>New insights from the biogas microbiome by comprehensive genome-resolved metagenomics of nearly 1600 species originating from multiple anaerobic digesters.</title>
        <authorList>
            <person name="Campanaro S."/>
            <person name="Treu L."/>
            <person name="Rodriguez-R L.M."/>
            <person name="Kovalovszki A."/>
            <person name="Ziels R.M."/>
            <person name="Maus I."/>
            <person name="Zhu X."/>
            <person name="Kougias P.G."/>
            <person name="Basile A."/>
            <person name="Luo G."/>
            <person name="Schluter A."/>
            <person name="Konstantinidis K.T."/>
            <person name="Angelidaki I."/>
        </authorList>
    </citation>
    <scope>NUCLEOTIDE SEQUENCE [LARGE SCALE GENOMIC DNA]</scope>
    <source>
        <strain evidence="2">AS27yjCOA_65</strain>
    </source>
</reference>
<dbReference type="AlphaFoldDB" id="A0A7X9FRB6"/>
<protein>
    <recommendedName>
        <fullName evidence="4">Lipoprotein</fullName>
    </recommendedName>
</protein>
<evidence type="ECO:0000313" key="2">
    <source>
        <dbReference type="EMBL" id="NMC62854.1"/>
    </source>
</evidence>
<accession>A0A7X9FRB6</accession>
<comment type="caution">
    <text evidence="2">The sequence shown here is derived from an EMBL/GenBank/DDBJ whole genome shotgun (WGS) entry which is preliminary data.</text>
</comment>
<evidence type="ECO:0000256" key="1">
    <source>
        <dbReference type="SAM" id="SignalP"/>
    </source>
</evidence>
<gene>
    <name evidence="2" type="ORF">GYA55_06755</name>
</gene>
<proteinExistence type="predicted"/>
<evidence type="ECO:0008006" key="4">
    <source>
        <dbReference type="Google" id="ProtNLM"/>
    </source>
</evidence>